<comment type="caution">
    <text evidence="1">The sequence shown here is derived from an EMBL/GenBank/DDBJ whole genome shotgun (WGS) entry which is preliminary data.</text>
</comment>
<dbReference type="EMBL" id="JBBVUL010000005">
    <property type="protein sequence ID" value="MEL0565020.1"/>
    <property type="molecule type" value="Genomic_DNA"/>
</dbReference>
<gene>
    <name evidence="1" type="ORF">AAC431_03655</name>
</gene>
<dbReference type="Proteomes" id="UP001385848">
    <property type="component" value="Unassembled WGS sequence"/>
</dbReference>
<reference evidence="1 2" key="1">
    <citation type="submission" date="2024-04" db="EMBL/GenBank/DDBJ databases">
        <title>Three lactobacilli isolated from voided urine samples from females with type 2 diabetes.</title>
        <authorList>
            <person name="Kula A."/>
            <person name="Stegman N."/>
            <person name="Putonti C."/>
        </authorList>
    </citation>
    <scope>NUCLEOTIDE SEQUENCE [LARGE SCALE GENOMIC DNA]</scope>
    <source>
        <strain evidence="1 2">1855</strain>
    </source>
</reference>
<keyword evidence="2" id="KW-1185">Reference proteome</keyword>
<accession>A0ABU9FK34</accession>
<evidence type="ECO:0000313" key="2">
    <source>
        <dbReference type="Proteomes" id="UP001385848"/>
    </source>
</evidence>
<name>A0ABU9FK34_LACJE</name>
<proteinExistence type="predicted"/>
<sequence length="93" mass="10938">MAEIKCDKVFIKSGDDMEEVKPLNIDYDHSIVDMYHEAFEKTKPFKNIKKLHPKMKFYYDPDGVVSGMYKENGKVILKFTGNLCTYLEDDYEL</sequence>
<evidence type="ECO:0000313" key="1">
    <source>
        <dbReference type="EMBL" id="MEL0565020.1"/>
    </source>
</evidence>
<protein>
    <submittedName>
        <fullName evidence="1">Uncharacterized protein</fullName>
    </submittedName>
</protein>
<dbReference type="RefSeq" id="WP_006588427.1">
    <property type="nucleotide sequence ID" value="NZ_CATOVC010000013.1"/>
</dbReference>
<organism evidence="1 2">
    <name type="scientific">Lactobacillus jensenii</name>
    <dbReference type="NCBI Taxonomy" id="109790"/>
    <lineage>
        <taxon>Bacteria</taxon>
        <taxon>Bacillati</taxon>
        <taxon>Bacillota</taxon>
        <taxon>Bacilli</taxon>
        <taxon>Lactobacillales</taxon>
        <taxon>Lactobacillaceae</taxon>
        <taxon>Lactobacillus</taxon>
    </lineage>
</organism>